<proteinExistence type="predicted"/>
<evidence type="ECO:0000313" key="5">
    <source>
        <dbReference type="RefSeq" id="XP_021846713.2"/>
    </source>
</evidence>
<reference evidence="5 6" key="2">
    <citation type="submission" date="2025-05" db="UniProtKB">
        <authorList>
            <consortium name="RefSeq"/>
        </authorList>
    </citation>
    <scope>IDENTIFICATION</scope>
    <source>
        <tissue evidence="5 6">Leaf</tissue>
    </source>
</reference>
<feature type="region of interest" description="Disordered" evidence="2">
    <location>
        <begin position="2006"/>
        <end position="2035"/>
    </location>
</feature>
<dbReference type="RefSeq" id="XP_021846713.2">
    <property type="nucleotide sequence ID" value="XM_021991021.2"/>
</dbReference>
<dbReference type="PROSITE" id="PS50082">
    <property type="entry name" value="WD_REPEATS_2"/>
    <property type="match status" value="2"/>
</dbReference>
<dbReference type="RefSeq" id="XP_021846719.2">
    <property type="nucleotide sequence ID" value="XM_021991027.2"/>
</dbReference>
<dbReference type="PROSITE" id="PS50294">
    <property type="entry name" value="WD_REPEATS_REGION"/>
    <property type="match status" value="1"/>
</dbReference>
<dbReference type="GO" id="GO:0043291">
    <property type="term" value="C:RAVE complex"/>
    <property type="evidence" value="ECO:0000318"/>
    <property type="project" value="GO_Central"/>
</dbReference>
<evidence type="ECO:0000256" key="1">
    <source>
        <dbReference type="PROSITE-ProRule" id="PRU00221"/>
    </source>
</evidence>
<dbReference type="InterPro" id="IPR022033">
    <property type="entry name" value="Rav1p_C"/>
</dbReference>
<name>A0A9R0ICE8_SPIOL</name>
<dbReference type="PANTHER" id="PTHR13950">
    <property type="entry name" value="RABCONNECTIN-RELATED"/>
    <property type="match status" value="1"/>
</dbReference>
<keyword evidence="4" id="KW-1185">Reference proteome</keyword>
<feature type="repeat" description="WD" evidence="1">
    <location>
        <begin position="2251"/>
        <end position="2285"/>
    </location>
</feature>
<evidence type="ECO:0000256" key="2">
    <source>
        <dbReference type="SAM" id="MobiDB-lite"/>
    </source>
</evidence>
<dbReference type="KEGG" id="soe:110786463"/>
<sequence length="2524" mass="277433">MAEPSLADLTHHLPLQLIKSETIPPSPNISESGSSAVDWLPDFAGYSWIAYGATSLLVISHFPSPLSPHQSRIGPIFRQVFELLPSSDVVSAVWSPAIPSSGDLAAAADNRIFLFQYDPSPGSFCWSQTAMLVQSTKVQAMVWTGSGDGIISVGKEVVLWKRNIKSWEIAWKFRVKVPQTLVSTTWSLEGPSASGVYPTNFRAEGLATVPCKESVHVTVFQYDGKSGYVATELQHPQPVLAIQWRPCGGRQLNGDVLYARRHVLLTSCLDGAVRLWCEIDDSRRKGSKDNRETSTPGRYFCVVAVIEINQSLGGTLGKDNFLDWALELGGIVSVGDGLNQVFTNERCQNDEVGSCEWLIAIGPGQLTFWAVHCLDDIATMRSPRVTLWKRQKVTEPDMKISCRNNGPRCYGGSYFNKVVISRNRLFGPPAICSLIQWFPCNSLIWSVLYNQSLDVEGKSSLICEPDNNLSCQSGRILDTLGHTGKILQVAVHPFMHEVELAVSLDSNGLLIFWSISNSSYSLSGLPTFTPPWQFIGKLILQYTITQDTSLYWAPSWLEEDQILLIGHDQGIDCLVVKTLLTEEDKILCHKLCTIPFVGNGHLDAPDKIVSVPLHSPHKENIKSNSFVLMGVWMKSCDIQSWKVTLHSYEQSESVHLYNDDTGNNAECSPCIYKTDFAGKTFCVAVNPCSSYLSDVHDEVTSVSVVSRSTPMHSLQNKVVNDISLNNFPYHMATGHSDGRSRLWRINLSELSVGRTPFELVGIFSSLQSPVIAISVADGGQKIATVCSDALSNNVNMLYIWGPLHLTGAGTLELEDKICLNGEVVAFNWFLIENILFLGVCFQNELHIYSQRVCSVQTSVDLENLPESSTWICIGVVRTSPSIYDFVLGPRGTLVIIHEKYFTLFSPWSFFTGNEHLTDRKKNGMDNYSPAYSVGKIHVFEELSSEKSSEGDNFCPPTTKAHSDVHSFLIGDGTQRIPISPNKNYFLKMTVVAEKLCGPLAFYHPEALLTNIYTGNWRRAYAAVCHLFECLTSNSKVDQRVSLPKSSIIIKQIKLSKYFEGQSSKEGASQGLQWSNDFDTNSWSQHSDGRLMHFANNSASNAINCVPATSATSYESNGFHELLEKLCTHQAVTNSQKMQMLAIIDLLNEISNSQSTSAYGSLDDAGKRFWCGIRLQQLDFLRKYRRIPSIEELVVDSRLMVCAFHSDCQAILFSTILPTEPSWGDMRKLGVGFWFTNLSDLRSKMEKLARRQYLKNKDPKACALLYIALNRLQVLAGLFKISKDEKDKPLVAFLSRNFQEERHRAAASKNAYVLMGKHQYELAIAFFLLGGDTISAITVCAKTLGDEQLALVICRLIEGQGGASERHLIFKILLPSAVEKGDYWLASVLEWEIGNYLQSFLTVLGLQGDSYATESEKSFRPAAFLDPSIGQYCQMLTAKNSLKNAVGEQNTAILCRWAVVMIASAFNKHGLPLEALECLSSSSIILGVLDKRTNDVDSEMLPRIMLPSPANSFRWLSHEVACHLAYQTKLDLALQYAIKIFEEHPCCLVTSSVLSKAGAVEASSPEHEISQYGALLENFEQLLDSELAYLEQKFSVERDVLLDKIFVSLDNDKLLLSGYHGFASQVHLLPKSHGDCTSPRLLKKFINVTEHLSYSLSRFVIASSIASSWTLASTEQSLTVGKPYCCFQFLEFYVQGILLTISNLEAAIMKLCSGSSRDFVGKCIIAFDLCKYCIYFASAMLQHNLKALDILLQPVSVPCPDGKYEDIDIVSLRTILGQVVEALSLKSPDLNALLDPQGLQQKKEGDTASMIPEDEKWIILRLCLWQHLFKFIKFQLNQLFSELSCDNAANTSVSDPSLSLTPDSNGSLKHVRQALIVFIETIGNTFTHIPPHTARQLAIFLQQKAEGGTSQPILMWLEELTQSTPSVLLEDQNGGSGSSETSDKENSSSCSKLLTICNCPETVSEMLAQLPIKLSELIHTNAGKGWNHLHMGVLGEHEKLESYKQEGIFESSPRSNRSKSPSTGSEQSHNLLDSDRKGAALTKKLVPFSNPKEIYRQNGELLEAFCINSIEQQQAALASNKKGISFFSWGDGLPCRDPSDFVWAQADWPQNGWAGAESTPVPTFVSPGVGLGSDKSSQVGLGGVKSGVGSQARFGSDLTGGGAFGIPGYAGIGATGMGWGIQDELDKCVDPPATLNNVNGSALAAHPSRPFFLVGSSNTHIYLWEFGEEKATATYGVLAEANIPPPYALPSVTSLQFDRCGQRFASSASDGTVSAWQLEVGGRSNVRPTESSLCFNGHVSDVCYVGTSGSIIAASGYSSNSVNVVIWDTLAPPSSSRASVMCHEGGACSIAVFDNDVGTGSVSPLIVTGGKGGDVGLHDFRYIATGKTKRHKHLNSIERITDTAAIGIRSELSSSVGDQNRHGMLWYIPKAHSGSITKIATIPNTSLFLTGSKDGDVKLWDANRASLIFHWPRLHERHTFLQRSTQSFGGVTRVGVTDIQVISDGFLTCGGDGSVKLVQLNNFLF</sequence>
<dbReference type="Gene3D" id="2.130.10.10">
    <property type="entry name" value="YVTN repeat-like/Quinoprotein amine dehydrogenase"/>
    <property type="match status" value="3"/>
</dbReference>
<dbReference type="Proteomes" id="UP000813463">
    <property type="component" value="Chromosome 2"/>
</dbReference>
<dbReference type="PANTHER" id="PTHR13950:SF9">
    <property type="entry name" value="RABCONNECTIN-3A"/>
    <property type="match status" value="1"/>
</dbReference>
<accession>A0A9R0ICE8</accession>
<dbReference type="SUPFAM" id="SSF50978">
    <property type="entry name" value="WD40 repeat-like"/>
    <property type="match status" value="2"/>
</dbReference>
<dbReference type="SUPFAM" id="SSF50960">
    <property type="entry name" value="TolB, C-terminal domain"/>
    <property type="match status" value="1"/>
</dbReference>
<protein>
    <submittedName>
        <fullName evidence="5 6">Uncharacterized protein isoform X1</fullName>
    </submittedName>
</protein>
<evidence type="ECO:0000259" key="3">
    <source>
        <dbReference type="Pfam" id="PF12234"/>
    </source>
</evidence>
<dbReference type="InterPro" id="IPR015943">
    <property type="entry name" value="WD40/YVTN_repeat-like_dom_sf"/>
</dbReference>
<feature type="repeat" description="WD" evidence="1">
    <location>
        <begin position="2428"/>
        <end position="2469"/>
    </location>
</feature>
<feature type="region of interest" description="Disordered" evidence="2">
    <location>
        <begin position="1927"/>
        <end position="1946"/>
    </location>
</feature>
<reference evidence="4" key="1">
    <citation type="journal article" date="2021" name="Nat. Commun.">
        <title>Genomic analyses provide insights into spinach domestication and the genetic basis of agronomic traits.</title>
        <authorList>
            <person name="Cai X."/>
            <person name="Sun X."/>
            <person name="Xu C."/>
            <person name="Sun H."/>
            <person name="Wang X."/>
            <person name="Ge C."/>
            <person name="Zhang Z."/>
            <person name="Wang Q."/>
            <person name="Fei Z."/>
            <person name="Jiao C."/>
            <person name="Wang Q."/>
        </authorList>
    </citation>
    <scope>NUCLEOTIDE SEQUENCE [LARGE SCALE GENOMIC DNA]</scope>
    <source>
        <strain evidence="4">cv. Varoflay</strain>
    </source>
</reference>
<feature type="domain" description="RAVE complex protein Rav1 C-terminal" evidence="3">
    <location>
        <begin position="807"/>
        <end position="1394"/>
    </location>
</feature>
<dbReference type="GO" id="GO:0007035">
    <property type="term" value="P:vacuolar acidification"/>
    <property type="evidence" value="ECO:0000318"/>
    <property type="project" value="GO_Central"/>
</dbReference>
<keyword evidence="1" id="KW-0853">WD repeat</keyword>
<dbReference type="InterPro" id="IPR001680">
    <property type="entry name" value="WD40_rpt"/>
</dbReference>
<dbReference type="InterPro" id="IPR036322">
    <property type="entry name" value="WD40_repeat_dom_sf"/>
</dbReference>
<feature type="compositionally biased region" description="Low complexity" evidence="2">
    <location>
        <begin position="2010"/>
        <end position="2021"/>
    </location>
</feature>
<dbReference type="GeneID" id="110786463"/>
<dbReference type="Pfam" id="PF12234">
    <property type="entry name" value="Rav1p_C"/>
    <property type="match status" value="1"/>
</dbReference>
<dbReference type="SMART" id="SM00320">
    <property type="entry name" value="WD40"/>
    <property type="match status" value="10"/>
</dbReference>
<evidence type="ECO:0000313" key="4">
    <source>
        <dbReference type="Proteomes" id="UP000813463"/>
    </source>
</evidence>
<gene>
    <name evidence="5 6" type="primary">LOC110786463</name>
</gene>
<dbReference type="InterPro" id="IPR052208">
    <property type="entry name" value="DmX-like/RAVE_component"/>
</dbReference>
<organism evidence="4 6">
    <name type="scientific">Spinacia oleracea</name>
    <name type="common">Spinach</name>
    <dbReference type="NCBI Taxonomy" id="3562"/>
    <lineage>
        <taxon>Eukaryota</taxon>
        <taxon>Viridiplantae</taxon>
        <taxon>Streptophyta</taxon>
        <taxon>Embryophyta</taxon>
        <taxon>Tracheophyta</taxon>
        <taxon>Spermatophyta</taxon>
        <taxon>Magnoliopsida</taxon>
        <taxon>eudicotyledons</taxon>
        <taxon>Gunneridae</taxon>
        <taxon>Pentapetalae</taxon>
        <taxon>Caryophyllales</taxon>
        <taxon>Chenopodiaceae</taxon>
        <taxon>Chenopodioideae</taxon>
        <taxon>Anserineae</taxon>
        <taxon>Spinacia</taxon>
    </lineage>
</organism>
<dbReference type="Pfam" id="PF00400">
    <property type="entry name" value="WD40"/>
    <property type="match status" value="2"/>
</dbReference>
<evidence type="ECO:0000313" key="6">
    <source>
        <dbReference type="RefSeq" id="XP_021846719.2"/>
    </source>
</evidence>